<dbReference type="SUPFAM" id="SSF48403">
    <property type="entry name" value="Ankyrin repeat"/>
    <property type="match status" value="1"/>
</dbReference>
<evidence type="ECO:0000256" key="1">
    <source>
        <dbReference type="ARBA" id="ARBA00022737"/>
    </source>
</evidence>
<dbReference type="Proteomes" id="UP000295680">
    <property type="component" value="Unassembled WGS sequence"/>
</dbReference>
<keyword evidence="1" id="KW-0677">Repeat</keyword>
<dbReference type="Pfam" id="PF12796">
    <property type="entry name" value="Ank_2"/>
    <property type="match status" value="2"/>
</dbReference>
<dbReference type="InterPro" id="IPR050663">
    <property type="entry name" value="Ankyrin-SOCS_Box"/>
</dbReference>
<dbReference type="GO" id="GO:0045944">
    <property type="term" value="P:positive regulation of transcription by RNA polymerase II"/>
    <property type="evidence" value="ECO:0007669"/>
    <property type="project" value="TreeGrafter"/>
</dbReference>
<accession>A0A4R2JRP8</accession>
<dbReference type="SMART" id="SM00248">
    <property type="entry name" value="ANK"/>
    <property type="match status" value="4"/>
</dbReference>
<dbReference type="EMBL" id="SLWS01000004">
    <property type="protein sequence ID" value="TCO59898.1"/>
    <property type="molecule type" value="Genomic_DNA"/>
</dbReference>
<dbReference type="AlphaFoldDB" id="A0A4R2JRP8"/>
<organism evidence="4 5">
    <name type="scientific">Actinocrispum wychmicini</name>
    <dbReference type="NCBI Taxonomy" id="1213861"/>
    <lineage>
        <taxon>Bacteria</taxon>
        <taxon>Bacillati</taxon>
        <taxon>Actinomycetota</taxon>
        <taxon>Actinomycetes</taxon>
        <taxon>Pseudonocardiales</taxon>
        <taxon>Pseudonocardiaceae</taxon>
        <taxon>Actinocrispum</taxon>
    </lineage>
</organism>
<name>A0A4R2JRP8_9PSEU</name>
<dbReference type="PROSITE" id="PS50088">
    <property type="entry name" value="ANK_REPEAT"/>
    <property type="match status" value="2"/>
</dbReference>
<dbReference type="PANTHER" id="PTHR24193:SF121">
    <property type="entry name" value="ADA2A-CONTAINING COMPLEX COMPONENT 3, ISOFORM D"/>
    <property type="match status" value="1"/>
</dbReference>
<keyword evidence="2 3" id="KW-0040">ANK repeat</keyword>
<dbReference type="InterPro" id="IPR002110">
    <property type="entry name" value="Ankyrin_rpt"/>
</dbReference>
<dbReference type="OrthoDB" id="928522at2"/>
<gene>
    <name evidence="4" type="ORF">EV192_104741</name>
</gene>
<evidence type="ECO:0000313" key="5">
    <source>
        <dbReference type="Proteomes" id="UP000295680"/>
    </source>
</evidence>
<keyword evidence="5" id="KW-1185">Reference proteome</keyword>
<dbReference type="PROSITE" id="PS50297">
    <property type="entry name" value="ANK_REP_REGION"/>
    <property type="match status" value="2"/>
</dbReference>
<dbReference type="InterPro" id="IPR036770">
    <property type="entry name" value="Ankyrin_rpt-contain_sf"/>
</dbReference>
<feature type="repeat" description="ANK" evidence="3">
    <location>
        <begin position="216"/>
        <end position="248"/>
    </location>
</feature>
<comment type="caution">
    <text evidence="4">The sequence shown here is derived from an EMBL/GenBank/DDBJ whole genome shotgun (WGS) entry which is preliminary data.</text>
</comment>
<evidence type="ECO:0000256" key="2">
    <source>
        <dbReference type="ARBA" id="ARBA00023043"/>
    </source>
</evidence>
<dbReference type="Gene3D" id="1.25.40.20">
    <property type="entry name" value="Ankyrin repeat-containing domain"/>
    <property type="match status" value="2"/>
</dbReference>
<proteinExistence type="predicted"/>
<dbReference type="RefSeq" id="WP_132118141.1">
    <property type="nucleotide sequence ID" value="NZ_SLWS01000004.1"/>
</dbReference>
<protein>
    <submittedName>
        <fullName evidence="4">Ankyrin repeat protein</fullName>
    </submittedName>
</protein>
<dbReference type="PANTHER" id="PTHR24193">
    <property type="entry name" value="ANKYRIN REPEAT PROTEIN"/>
    <property type="match status" value="1"/>
</dbReference>
<sequence length="283" mass="30325">MTALDVEAELRDILDNRDVARLTGFLAEHPGLATTRARSWCDHEHGVGLLEYMAMLRFDHARLGLPRDLPGTGAVARALIDAGAPVDAQPGDRETPLITAASYGDADVAQVLIEAGADIEAVSTPDSGGVPNGTALLHAAVFGMTEVLDLLVAAGAHVDSLEMAAAAGDVSAWPLAAADEQSRLRALVFAADHQRLEVIDQLVDAGTPLDQADARWQRMPLHVAAEHGRPASVLRLLAHGADPDVRDPQHHRKPLEWCRPANRYLDSPAHDEVEAILRPLTRQ</sequence>
<reference evidence="4 5" key="1">
    <citation type="submission" date="2019-03" db="EMBL/GenBank/DDBJ databases">
        <title>Genomic Encyclopedia of Type Strains, Phase IV (KMG-IV): sequencing the most valuable type-strain genomes for metagenomic binning, comparative biology and taxonomic classification.</title>
        <authorList>
            <person name="Goeker M."/>
        </authorList>
    </citation>
    <scope>NUCLEOTIDE SEQUENCE [LARGE SCALE GENOMIC DNA]</scope>
    <source>
        <strain evidence="4 5">DSM 45934</strain>
    </source>
</reference>
<evidence type="ECO:0000256" key="3">
    <source>
        <dbReference type="PROSITE-ProRule" id="PRU00023"/>
    </source>
</evidence>
<evidence type="ECO:0000313" key="4">
    <source>
        <dbReference type="EMBL" id="TCO59898.1"/>
    </source>
</evidence>
<dbReference type="GO" id="GO:0000976">
    <property type="term" value="F:transcription cis-regulatory region binding"/>
    <property type="evidence" value="ECO:0007669"/>
    <property type="project" value="TreeGrafter"/>
</dbReference>
<feature type="repeat" description="ANK" evidence="3">
    <location>
        <begin position="92"/>
        <end position="124"/>
    </location>
</feature>